<evidence type="ECO:0000313" key="5">
    <source>
        <dbReference type="Proteomes" id="UP000316199"/>
    </source>
</evidence>
<feature type="coiled-coil region" evidence="2">
    <location>
        <begin position="100"/>
        <end position="134"/>
    </location>
</feature>
<evidence type="ECO:0000256" key="2">
    <source>
        <dbReference type="SAM" id="Coils"/>
    </source>
</evidence>
<comment type="caution">
    <text evidence="4">The sequence shown here is derived from an EMBL/GenBank/DDBJ whole genome shotgun (WGS) entry which is preliminary data.</text>
</comment>
<accession>A0A520S193</accession>
<keyword evidence="1" id="KW-0732">Signal</keyword>
<reference evidence="4 5" key="1">
    <citation type="submission" date="2019-02" db="EMBL/GenBank/DDBJ databases">
        <title>Prokaryotic population dynamics and viral predation in marine succession experiment using metagenomics: the confinement effect.</title>
        <authorList>
            <person name="Haro-Moreno J.M."/>
            <person name="Rodriguez-Valera F."/>
            <person name="Lopez-Perez M."/>
        </authorList>
    </citation>
    <scope>NUCLEOTIDE SEQUENCE [LARGE SCALE GENOMIC DNA]</scope>
    <source>
        <strain evidence="4">MED-G157</strain>
    </source>
</reference>
<keyword evidence="3" id="KW-1133">Transmembrane helix</keyword>
<dbReference type="NCBIfam" id="TIGR04211">
    <property type="entry name" value="SH3_and_anchor"/>
    <property type="match status" value="1"/>
</dbReference>
<evidence type="ECO:0000256" key="3">
    <source>
        <dbReference type="SAM" id="Phobius"/>
    </source>
</evidence>
<dbReference type="Proteomes" id="UP000316199">
    <property type="component" value="Unassembled WGS sequence"/>
</dbReference>
<dbReference type="InterPro" id="IPR016476">
    <property type="entry name" value="SH3_dom_pro"/>
</dbReference>
<sequence>MNKIQIALTLFLLGISVTNAQTVYIRDVIYVPLRGGQSSEHRILHNGLRSGTRLELVEENTESGYSRVRTETGKEGWIPNQYLVSQPIAADLLDQRERRLKALDQEHRADLLRIEELENILARNTLTEESLKAKNIDIQEKLDTITQLSANAIKIKEENSQLLIERESLIANVDALDSAYKALEDDSKRQWFLYGAGVVSIAIIFGFWLARRIYHNNNSGGWA</sequence>
<feature type="transmembrane region" description="Helical" evidence="3">
    <location>
        <begin position="191"/>
        <end position="210"/>
    </location>
</feature>
<organism evidence="4 5">
    <name type="scientific">OM182 bacterium</name>
    <dbReference type="NCBI Taxonomy" id="2510334"/>
    <lineage>
        <taxon>Bacteria</taxon>
        <taxon>Pseudomonadati</taxon>
        <taxon>Pseudomonadota</taxon>
        <taxon>Gammaproteobacteria</taxon>
        <taxon>OMG group</taxon>
        <taxon>OM182 clade</taxon>
    </lineage>
</organism>
<evidence type="ECO:0000313" key="4">
    <source>
        <dbReference type="EMBL" id="RZO76230.1"/>
    </source>
</evidence>
<gene>
    <name evidence="4" type="ORF">EVA68_04855</name>
</gene>
<name>A0A520S193_9GAMM</name>
<dbReference type="Gene3D" id="2.30.30.40">
    <property type="entry name" value="SH3 Domains"/>
    <property type="match status" value="1"/>
</dbReference>
<keyword evidence="2" id="KW-0175">Coiled coil</keyword>
<protein>
    <submittedName>
        <fullName evidence="4">TIGR04211 family SH3 domain-containing protein</fullName>
    </submittedName>
</protein>
<keyword evidence="3" id="KW-0812">Transmembrane</keyword>
<keyword evidence="3" id="KW-0472">Membrane</keyword>
<evidence type="ECO:0000256" key="1">
    <source>
        <dbReference type="ARBA" id="ARBA00022729"/>
    </source>
</evidence>
<proteinExistence type="predicted"/>
<dbReference type="AlphaFoldDB" id="A0A520S193"/>
<dbReference type="EMBL" id="SHAG01000015">
    <property type="protein sequence ID" value="RZO76230.1"/>
    <property type="molecule type" value="Genomic_DNA"/>
</dbReference>